<evidence type="ECO:0000256" key="1">
    <source>
        <dbReference type="SAM" id="SignalP"/>
    </source>
</evidence>
<dbReference type="AlphaFoldDB" id="A0A368H953"/>
<reference evidence="2 3" key="1">
    <citation type="submission" date="2014-10" db="EMBL/GenBank/DDBJ databases">
        <title>Draft genome of the hookworm Ancylostoma caninum.</title>
        <authorList>
            <person name="Mitreva M."/>
        </authorList>
    </citation>
    <scope>NUCLEOTIDE SEQUENCE [LARGE SCALE GENOMIC DNA]</scope>
    <source>
        <strain evidence="2 3">Baltimore</strain>
    </source>
</reference>
<evidence type="ECO:0000313" key="2">
    <source>
        <dbReference type="EMBL" id="RCN52149.1"/>
    </source>
</evidence>
<keyword evidence="1" id="KW-0732">Signal</keyword>
<dbReference type="Proteomes" id="UP000252519">
    <property type="component" value="Unassembled WGS sequence"/>
</dbReference>
<evidence type="ECO:0000313" key="3">
    <source>
        <dbReference type="Proteomes" id="UP000252519"/>
    </source>
</evidence>
<accession>A0A368H953</accession>
<gene>
    <name evidence="2" type="ORF">ANCCAN_01579</name>
</gene>
<sequence length="154" mass="15329">MFRSAFLLAAFVALYTCYAAPSANADASAVIPGVADIASNAAAALPEVMGTVGNVANTASGAVNNLAGAAGGIAGEIPIAGPLVQQLLGTVLGLLGVVLGIAHQLPMPAASGSIQASARFHSCRNKYCKYPPSVSNRVVGPTGQRLRVTVEAAL</sequence>
<protein>
    <submittedName>
        <fullName evidence="2">Uncharacterized protein</fullName>
    </submittedName>
</protein>
<proteinExistence type="predicted"/>
<comment type="caution">
    <text evidence="2">The sequence shown here is derived from an EMBL/GenBank/DDBJ whole genome shotgun (WGS) entry which is preliminary data.</text>
</comment>
<name>A0A368H953_ANCCA</name>
<organism evidence="2 3">
    <name type="scientific">Ancylostoma caninum</name>
    <name type="common">Dog hookworm</name>
    <dbReference type="NCBI Taxonomy" id="29170"/>
    <lineage>
        <taxon>Eukaryota</taxon>
        <taxon>Metazoa</taxon>
        <taxon>Ecdysozoa</taxon>
        <taxon>Nematoda</taxon>
        <taxon>Chromadorea</taxon>
        <taxon>Rhabditida</taxon>
        <taxon>Rhabditina</taxon>
        <taxon>Rhabditomorpha</taxon>
        <taxon>Strongyloidea</taxon>
        <taxon>Ancylostomatidae</taxon>
        <taxon>Ancylostomatinae</taxon>
        <taxon>Ancylostoma</taxon>
    </lineage>
</organism>
<feature type="chain" id="PRO_5016603445" evidence="1">
    <location>
        <begin position="20"/>
        <end position="154"/>
    </location>
</feature>
<feature type="signal peptide" evidence="1">
    <location>
        <begin position="1"/>
        <end position="19"/>
    </location>
</feature>
<keyword evidence="3" id="KW-1185">Reference proteome</keyword>
<dbReference type="EMBL" id="JOJR01000008">
    <property type="protein sequence ID" value="RCN52149.1"/>
    <property type="molecule type" value="Genomic_DNA"/>
</dbReference>